<feature type="region of interest" description="Disordered" evidence="1">
    <location>
        <begin position="90"/>
        <end position="177"/>
    </location>
</feature>
<evidence type="ECO:0000313" key="2">
    <source>
        <dbReference type="EMBL" id="CAE6419545.1"/>
    </source>
</evidence>
<sequence>MPSERRSPTVNSRVSAFLESQHSLMSYYAAEGKAVAATWPKQSSRDSRPGSPMLVSRAAVAKGDCIHTIPHHEAPNEPLPAFRIDRDKSSITASQKPGPVKLSKYTRVVPIKLGTSQRQSMDRDQDSDDEPERLQRLEQRRNRRRARRYAMEVAESATDRGDDASEIDLSHKASKRQKLQPLGKMKKNKGKAKATPALLLMQNFSSQNLGKSRLTMRPSPTVGVFNKGKNSGKITKNSERTGRLVPDIVFSESRFLNKAAPTCSSDEDTEQNSDCSDNHSAHSLTQRAHQEKNRVVESGQPSIGRMVMEQAPCPGSPVHSSQSVRERSPIWDIEEMVLSSPSSAKSANDLPKDPSPPTRANVTIETERSVWASRLGKLGQHTLTAPVNTNSTPRSFSAQVLAQTRTTSTYFRPIEAQEMTNTAAASSTKSDGPEDKQAGSQDASYSIGPLGSANPPSTPECLQEFKGAHFLSSSDTAYMRTFDTRLPGNNTLYARPHSLPGSSQDGNIPSEWCAEKVGLQGGTRNYGPLDAIEYAEEPSGYEWNDSDLPSWNERIPPYNAFSIGEESYSILSNTHCEDIPFYAGAKHLDEGIEHTYEDTEFMHEDAGQSMGGSNMLQHKDYLEYGNYGEVAFSEETNDFNPYIEDAQEQEFYDPAEWSIDDSVEHGHIETEPDGLDQDEPTEPEDEWAEQAPRLLHVITEASLQDDLIKSMSGHWNVAHRLY</sequence>
<feature type="region of interest" description="Disordered" evidence="1">
    <location>
        <begin position="339"/>
        <end position="362"/>
    </location>
</feature>
<feature type="region of interest" description="Disordered" evidence="1">
    <location>
        <begin position="211"/>
        <end position="237"/>
    </location>
</feature>
<reference evidence="2" key="1">
    <citation type="submission" date="2021-01" db="EMBL/GenBank/DDBJ databases">
        <authorList>
            <person name="Kaushik A."/>
        </authorList>
    </citation>
    <scope>NUCLEOTIDE SEQUENCE</scope>
    <source>
        <strain evidence="2">AG1-1C</strain>
    </source>
</reference>
<feature type="compositionally biased region" description="Basic and acidic residues" evidence="1">
    <location>
        <begin position="157"/>
        <end position="171"/>
    </location>
</feature>
<organism evidence="2 3">
    <name type="scientific">Rhizoctonia solani</name>
    <dbReference type="NCBI Taxonomy" id="456999"/>
    <lineage>
        <taxon>Eukaryota</taxon>
        <taxon>Fungi</taxon>
        <taxon>Dikarya</taxon>
        <taxon>Basidiomycota</taxon>
        <taxon>Agaricomycotina</taxon>
        <taxon>Agaricomycetes</taxon>
        <taxon>Cantharellales</taxon>
        <taxon>Ceratobasidiaceae</taxon>
        <taxon>Rhizoctonia</taxon>
    </lineage>
</organism>
<dbReference type="Proteomes" id="UP000663846">
    <property type="component" value="Unassembled WGS sequence"/>
</dbReference>
<feature type="region of interest" description="Disordered" evidence="1">
    <location>
        <begin position="412"/>
        <end position="461"/>
    </location>
</feature>
<dbReference type="AlphaFoldDB" id="A0A8H2X7T0"/>
<gene>
    <name evidence="2" type="ORF">RDB_LOCUS83670</name>
</gene>
<feature type="compositionally biased region" description="Acidic residues" evidence="1">
    <location>
        <begin position="671"/>
        <end position="686"/>
    </location>
</feature>
<evidence type="ECO:0000313" key="3">
    <source>
        <dbReference type="Proteomes" id="UP000663846"/>
    </source>
</evidence>
<protein>
    <submittedName>
        <fullName evidence="2">Uncharacterized protein</fullName>
    </submittedName>
</protein>
<feature type="region of interest" description="Disordered" evidence="1">
    <location>
        <begin position="666"/>
        <end position="686"/>
    </location>
</feature>
<comment type="caution">
    <text evidence="2">The sequence shown here is derived from an EMBL/GenBank/DDBJ whole genome shotgun (WGS) entry which is preliminary data.</text>
</comment>
<dbReference type="EMBL" id="CAJMWS010000320">
    <property type="protein sequence ID" value="CAE6419545.1"/>
    <property type="molecule type" value="Genomic_DNA"/>
</dbReference>
<proteinExistence type="predicted"/>
<feature type="region of interest" description="Disordered" evidence="1">
    <location>
        <begin position="261"/>
        <end position="297"/>
    </location>
</feature>
<evidence type="ECO:0000256" key="1">
    <source>
        <dbReference type="SAM" id="MobiDB-lite"/>
    </source>
</evidence>
<feature type="compositionally biased region" description="Polar residues" evidence="1">
    <location>
        <begin position="418"/>
        <end position="430"/>
    </location>
</feature>
<accession>A0A8H2X7T0</accession>
<name>A0A8H2X7T0_9AGAM</name>